<evidence type="ECO:0000313" key="2">
    <source>
        <dbReference type="Proteomes" id="UP000325218"/>
    </source>
</evidence>
<proteinExistence type="predicted"/>
<keyword evidence="2" id="KW-1185">Reference proteome</keyword>
<name>A0A5D0CNZ0_9BACL</name>
<organism evidence="1 2">
    <name type="scientific">Paenibacillus faecis</name>
    <dbReference type="NCBI Taxonomy" id="862114"/>
    <lineage>
        <taxon>Bacteria</taxon>
        <taxon>Bacillati</taxon>
        <taxon>Bacillota</taxon>
        <taxon>Bacilli</taxon>
        <taxon>Bacillales</taxon>
        <taxon>Paenibacillaceae</taxon>
        <taxon>Paenibacillus</taxon>
    </lineage>
</organism>
<evidence type="ECO:0000313" key="1">
    <source>
        <dbReference type="EMBL" id="TYA10925.1"/>
    </source>
</evidence>
<accession>A0A5D0CNZ0</accession>
<sequence>MSDFIEIKDNLKQVNRSLKQMDKAVRQATLSSLNRATQRAKTETGRKVREKYIVKQKEVLETIKVQKAKAGGLTATLTSKGHTIPLIRFGVAPRRKLKKAPKALKAAVYRGGAKKPIPGAFIATTGSHLGVFERSGKKRLPIRELRGPAVPSMAANDEVREHVQGVFGEEMLKRLPHELNRTLGRLST</sequence>
<dbReference type="OrthoDB" id="5518677at2"/>
<dbReference type="Pfam" id="PF06763">
    <property type="entry name" value="Minor_tail_Z"/>
    <property type="match status" value="1"/>
</dbReference>
<dbReference type="RefSeq" id="WP_148457058.1">
    <property type="nucleotide sequence ID" value="NZ_VSDO01000005.1"/>
</dbReference>
<reference evidence="1 2" key="1">
    <citation type="submission" date="2019-08" db="EMBL/GenBank/DDBJ databases">
        <title>Genome sequencing of Paenibacillus faecis DSM 23593(T).</title>
        <authorList>
            <person name="Kook J.-K."/>
            <person name="Park S.-N."/>
            <person name="Lim Y.K."/>
        </authorList>
    </citation>
    <scope>NUCLEOTIDE SEQUENCE [LARGE SCALE GENOMIC DNA]</scope>
    <source>
        <strain evidence="1 2">DSM 23593</strain>
    </source>
</reference>
<dbReference type="Proteomes" id="UP000325218">
    <property type="component" value="Unassembled WGS sequence"/>
</dbReference>
<evidence type="ECO:0008006" key="3">
    <source>
        <dbReference type="Google" id="ProtNLM"/>
    </source>
</evidence>
<comment type="caution">
    <text evidence="1">The sequence shown here is derived from an EMBL/GenBank/DDBJ whole genome shotgun (WGS) entry which is preliminary data.</text>
</comment>
<dbReference type="AlphaFoldDB" id="A0A5D0CNZ0"/>
<protein>
    <recommendedName>
        <fullName evidence="3">Phage tail protein</fullName>
    </recommendedName>
</protein>
<gene>
    <name evidence="1" type="ORF">FRY98_24460</name>
</gene>
<dbReference type="InterPro" id="IPR010633">
    <property type="entry name" value="Phage_lambda_GpZ"/>
</dbReference>
<dbReference type="EMBL" id="VSDO01000005">
    <property type="protein sequence ID" value="TYA10925.1"/>
    <property type="molecule type" value="Genomic_DNA"/>
</dbReference>